<accession>A0A2S6HXJ1</accession>
<evidence type="ECO:0000313" key="1">
    <source>
        <dbReference type="EMBL" id="PPK82633.1"/>
    </source>
</evidence>
<gene>
    <name evidence="1" type="ORF">BXY41_102323</name>
</gene>
<sequence>MRSGMHASDTEISEEYQIEFKYLFERLSVVNTDRRSFFALKR</sequence>
<protein>
    <submittedName>
        <fullName evidence="1">Uncharacterized protein</fullName>
    </submittedName>
</protein>
<dbReference type="Proteomes" id="UP000237749">
    <property type="component" value="Unassembled WGS sequence"/>
</dbReference>
<evidence type="ECO:0000313" key="2">
    <source>
        <dbReference type="Proteomes" id="UP000237749"/>
    </source>
</evidence>
<proteinExistence type="predicted"/>
<comment type="caution">
    <text evidence="1">The sequence shown here is derived from an EMBL/GenBank/DDBJ whole genome shotgun (WGS) entry which is preliminary data.</text>
</comment>
<dbReference type="AlphaFoldDB" id="A0A2S6HXJ1"/>
<organism evidence="1 2">
    <name type="scientific">Lacrimispora xylanisolvens</name>
    <dbReference type="NCBI Taxonomy" id="384636"/>
    <lineage>
        <taxon>Bacteria</taxon>
        <taxon>Bacillati</taxon>
        <taxon>Bacillota</taxon>
        <taxon>Clostridia</taxon>
        <taxon>Lachnospirales</taxon>
        <taxon>Lachnospiraceae</taxon>
        <taxon>Lacrimispora</taxon>
    </lineage>
</organism>
<reference evidence="1 2" key="1">
    <citation type="submission" date="2018-02" db="EMBL/GenBank/DDBJ databases">
        <title>Genomic Encyclopedia of Archaeal and Bacterial Type Strains, Phase II (KMG-II): from individual species to whole genera.</title>
        <authorList>
            <person name="Goeker M."/>
        </authorList>
    </citation>
    <scope>NUCLEOTIDE SEQUENCE [LARGE SCALE GENOMIC DNA]</scope>
    <source>
        <strain evidence="1 2">DSM 3808</strain>
    </source>
</reference>
<keyword evidence="2" id="KW-1185">Reference proteome</keyword>
<dbReference type="EMBL" id="PTJA01000002">
    <property type="protein sequence ID" value="PPK82633.1"/>
    <property type="molecule type" value="Genomic_DNA"/>
</dbReference>
<name>A0A2S6HXJ1_9FIRM</name>